<evidence type="ECO:0000313" key="1">
    <source>
        <dbReference type="EMBL" id="KNZ46657.1"/>
    </source>
</evidence>
<comment type="caution">
    <text evidence="1">The sequence shown here is derived from an EMBL/GenBank/DDBJ whole genome shotgun (WGS) entry which is preliminary data.</text>
</comment>
<name>A0A0L6UEG9_9BASI</name>
<keyword evidence="2" id="KW-1185">Reference proteome</keyword>
<evidence type="ECO:0000313" key="2">
    <source>
        <dbReference type="Proteomes" id="UP000037035"/>
    </source>
</evidence>
<dbReference type="EMBL" id="LAVV01012482">
    <property type="protein sequence ID" value="KNZ46657.1"/>
    <property type="molecule type" value="Genomic_DNA"/>
</dbReference>
<sequence length="75" mass="8458">MPSRHLPYLCIFQKSASQGLPRHRYHFWVELMPGAAPQASRIISLSPAENEVLETTIDKGLANSTILIFCFCQPE</sequence>
<dbReference type="VEuPathDB" id="FungiDB:VP01_7089g1"/>
<dbReference type="AlphaFoldDB" id="A0A0L6UEG9"/>
<protein>
    <submittedName>
        <fullName evidence="1">Uncharacterized protein</fullName>
    </submittedName>
</protein>
<reference evidence="1 2" key="1">
    <citation type="submission" date="2015-08" db="EMBL/GenBank/DDBJ databases">
        <title>Next Generation Sequencing and Analysis of the Genome of Puccinia sorghi L Schw, the Causal Agent of Maize Common Rust.</title>
        <authorList>
            <person name="Rochi L."/>
            <person name="Burguener G."/>
            <person name="Darino M."/>
            <person name="Turjanski A."/>
            <person name="Kreff E."/>
            <person name="Dieguez M.J."/>
            <person name="Sacco F."/>
        </authorList>
    </citation>
    <scope>NUCLEOTIDE SEQUENCE [LARGE SCALE GENOMIC DNA]</scope>
    <source>
        <strain evidence="1 2">RO10H11247</strain>
    </source>
</reference>
<organism evidence="1 2">
    <name type="scientific">Puccinia sorghi</name>
    <dbReference type="NCBI Taxonomy" id="27349"/>
    <lineage>
        <taxon>Eukaryota</taxon>
        <taxon>Fungi</taxon>
        <taxon>Dikarya</taxon>
        <taxon>Basidiomycota</taxon>
        <taxon>Pucciniomycotina</taxon>
        <taxon>Pucciniomycetes</taxon>
        <taxon>Pucciniales</taxon>
        <taxon>Pucciniaceae</taxon>
        <taxon>Puccinia</taxon>
    </lineage>
</organism>
<proteinExistence type="predicted"/>
<accession>A0A0L6UEG9</accession>
<gene>
    <name evidence="1" type="ORF">VP01_7089g1</name>
</gene>
<dbReference type="Proteomes" id="UP000037035">
    <property type="component" value="Unassembled WGS sequence"/>
</dbReference>